<accession>A0A2H0N693</accession>
<dbReference type="PANTHER" id="PTHR43026">
    <property type="entry name" value="2-HYDROXYACID DEHYDROGENASE HOMOLOG 1-RELATED"/>
    <property type="match status" value="1"/>
</dbReference>
<keyword evidence="3" id="KW-0520">NAD</keyword>
<name>A0A2H0N693_9BACT</name>
<dbReference type="AlphaFoldDB" id="A0A2H0N693"/>
<dbReference type="Proteomes" id="UP000229600">
    <property type="component" value="Unassembled WGS sequence"/>
</dbReference>
<dbReference type="GO" id="GO:0051287">
    <property type="term" value="F:NAD binding"/>
    <property type="evidence" value="ECO:0007669"/>
    <property type="project" value="InterPro"/>
</dbReference>
<dbReference type="GO" id="GO:0008720">
    <property type="term" value="F:D-lactate dehydrogenase (NAD+) activity"/>
    <property type="evidence" value="ECO:0007669"/>
    <property type="project" value="TreeGrafter"/>
</dbReference>
<dbReference type="PROSITE" id="PS00671">
    <property type="entry name" value="D_2_HYDROXYACID_DH_3"/>
    <property type="match status" value="1"/>
</dbReference>
<evidence type="ECO:0000256" key="4">
    <source>
        <dbReference type="RuleBase" id="RU003719"/>
    </source>
</evidence>
<dbReference type="Gene3D" id="3.40.50.720">
    <property type="entry name" value="NAD(P)-binding Rossmann-like Domain"/>
    <property type="match status" value="2"/>
</dbReference>
<dbReference type="InterPro" id="IPR029752">
    <property type="entry name" value="D-isomer_DH_CS1"/>
</dbReference>
<dbReference type="PROSITE" id="PS00670">
    <property type="entry name" value="D_2_HYDROXYACID_DH_2"/>
    <property type="match status" value="1"/>
</dbReference>
<protein>
    <submittedName>
        <fullName evidence="7">Hydroxyacid dehydrogenase</fullName>
    </submittedName>
</protein>
<comment type="similarity">
    <text evidence="1 4">Belongs to the D-isomer specific 2-hydroxyacid dehydrogenase family.</text>
</comment>
<dbReference type="PANTHER" id="PTHR43026:SF1">
    <property type="entry name" value="2-HYDROXYACID DEHYDROGENASE HOMOLOG 1-RELATED"/>
    <property type="match status" value="1"/>
</dbReference>
<dbReference type="Pfam" id="PF02826">
    <property type="entry name" value="2-Hacid_dh_C"/>
    <property type="match status" value="1"/>
</dbReference>
<evidence type="ECO:0000256" key="1">
    <source>
        <dbReference type="ARBA" id="ARBA00005854"/>
    </source>
</evidence>
<dbReference type="InterPro" id="IPR029753">
    <property type="entry name" value="D-isomer_DH_CS"/>
</dbReference>
<dbReference type="PROSITE" id="PS00065">
    <property type="entry name" value="D_2_HYDROXYACID_DH_1"/>
    <property type="match status" value="1"/>
</dbReference>
<evidence type="ECO:0000313" key="7">
    <source>
        <dbReference type="EMBL" id="PIR04414.1"/>
    </source>
</evidence>
<sequence>MKPKKYQCQFFLSLTPDLRKYIRSKLKGHRVSISEEILSLDKLHPDTEVLGTFVDSKIDKKVFEKLKKLKLIITLSTGFDHIDLQTAKKKKVTVCNVPTYGENTVAEYAIGMMLALSRKFFQSVKRVKQEGIYDYHGLRGFDLAGKTIGVIGTGNIGQHVVKMLHGFDVKIIAYDVFKNQNLIDNYGVEYMPLNKLFSLSDIITLHVPLLDSTRYMINKKSIKKMKKGVYIINTARGGLIDSEALLYGLQQGMVAGAGLDVLDDEDLLEDTLKILCAECNPQNTRKSLMNSLLIDHPNTIVTPHNAFNSNEAVKRIIDTSVDNVRQFALGKVQNKVN</sequence>
<evidence type="ECO:0000256" key="3">
    <source>
        <dbReference type="ARBA" id="ARBA00023027"/>
    </source>
</evidence>
<feature type="domain" description="D-isomer specific 2-hydroxyacid dehydrogenase catalytic" evidence="5">
    <location>
        <begin position="15"/>
        <end position="337"/>
    </location>
</feature>
<dbReference type="InterPro" id="IPR006140">
    <property type="entry name" value="D-isomer_DH_NAD-bd"/>
</dbReference>
<reference evidence="7 8" key="1">
    <citation type="submission" date="2017-09" db="EMBL/GenBank/DDBJ databases">
        <title>Depth-based differentiation of microbial function through sediment-hosted aquifers and enrichment of novel symbionts in the deep terrestrial subsurface.</title>
        <authorList>
            <person name="Probst A.J."/>
            <person name="Ladd B."/>
            <person name="Jarett J.K."/>
            <person name="Geller-Mcgrath D.E."/>
            <person name="Sieber C.M."/>
            <person name="Emerson J.B."/>
            <person name="Anantharaman K."/>
            <person name="Thomas B.C."/>
            <person name="Malmstrom R."/>
            <person name="Stieglmeier M."/>
            <person name="Klingl A."/>
            <person name="Woyke T."/>
            <person name="Ryan C.M."/>
            <person name="Banfield J.F."/>
        </authorList>
    </citation>
    <scope>NUCLEOTIDE SEQUENCE [LARGE SCALE GENOMIC DNA]</scope>
    <source>
        <strain evidence="7">CG11_big_fil_rev_8_21_14_0_20_39_34</strain>
    </source>
</reference>
<dbReference type="SUPFAM" id="SSF52283">
    <property type="entry name" value="Formate/glycerate dehydrogenase catalytic domain-like"/>
    <property type="match status" value="1"/>
</dbReference>
<dbReference type="InterPro" id="IPR036291">
    <property type="entry name" value="NAD(P)-bd_dom_sf"/>
</dbReference>
<organism evidence="7 8">
    <name type="scientific">Candidatus Magasanikbacteria bacterium CG11_big_fil_rev_8_21_14_0_20_39_34</name>
    <dbReference type="NCBI Taxonomy" id="1974653"/>
    <lineage>
        <taxon>Bacteria</taxon>
        <taxon>Candidatus Magasanikiibacteriota</taxon>
    </lineage>
</organism>
<evidence type="ECO:0000256" key="2">
    <source>
        <dbReference type="ARBA" id="ARBA00023002"/>
    </source>
</evidence>
<evidence type="ECO:0000259" key="6">
    <source>
        <dbReference type="Pfam" id="PF02826"/>
    </source>
</evidence>
<proteinExistence type="inferred from homology"/>
<evidence type="ECO:0000259" key="5">
    <source>
        <dbReference type="Pfam" id="PF00389"/>
    </source>
</evidence>
<dbReference type="SUPFAM" id="SSF51735">
    <property type="entry name" value="NAD(P)-binding Rossmann-fold domains"/>
    <property type="match status" value="1"/>
</dbReference>
<feature type="domain" description="D-isomer specific 2-hydroxyacid dehydrogenase NAD-binding" evidence="6">
    <location>
        <begin position="110"/>
        <end position="306"/>
    </location>
</feature>
<dbReference type="EMBL" id="PCWN01000003">
    <property type="protein sequence ID" value="PIR04414.1"/>
    <property type="molecule type" value="Genomic_DNA"/>
</dbReference>
<keyword evidence="2 4" id="KW-0560">Oxidoreductase</keyword>
<dbReference type="InterPro" id="IPR006139">
    <property type="entry name" value="D-isomer_2_OHA_DH_cat_dom"/>
</dbReference>
<dbReference type="Pfam" id="PF00389">
    <property type="entry name" value="2-Hacid_dh"/>
    <property type="match status" value="1"/>
</dbReference>
<evidence type="ECO:0000313" key="8">
    <source>
        <dbReference type="Proteomes" id="UP000229600"/>
    </source>
</evidence>
<gene>
    <name evidence="7" type="ORF">COV59_01035</name>
</gene>
<comment type="caution">
    <text evidence="7">The sequence shown here is derived from an EMBL/GenBank/DDBJ whole genome shotgun (WGS) entry which is preliminary data.</text>
</comment>
<dbReference type="InterPro" id="IPR058205">
    <property type="entry name" value="D-LDH-like"/>
</dbReference>